<keyword evidence="13" id="KW-1185">Reference proteome</keyword>
<comment type="similarity">
    <text evidence="2">Belongs to the GSP K family.</text>
</comment>
<keyword evidence="5" id="KW-0997">Cell inner membrane</keyword>
<dbReference type="OrthoDB" id="9181871at2"/>
<keyword evidence="8 10" id="KW-1133">Transmembrane helix</keyword>
<comment type="caution">
    <text evidence="12">The sequence shown here is derived from an EMBL/GenBank/DDBJ whole genome shotgun (WGS) entry which is preliminary data.</text>
</comment>
<dbReference type="PATRIC" id="fig|1121939.11.peg.4447"/>
<evidence type="ECO:0000256" key="1">
    <source>
        <dbReference type="ARBA" id="ARBA00004533"/>
    </source>
</evidence>
<evidence type="ECO:0000313" key="13">
    <source>
        <dbReference type="Proteomes" id="UP000014463"/>
    </source>
</evidence>
<dbReference type="eggNOG" id="COG3156">
    <property type="taxonomic scope" value="Bacteria"/>
</dbReference>
<keyword evidence="6 10" id="KW-0812">Transmembrane</keyword>
<evidence type="ECO:0000256" key="7">
    <source>
        <dbReference type="ARBA" id="ARBA00022927"/>
    </source>
</evidence>
<evidence type="ECO:0000256" key="9">
    <source>
        <dbReference type="ARBA" id="ARBA00023136"/>
    </source>
</evidence>
<evidence type="ECO:0000313" key="12">
    <source>
        <dbReference type="EMBL" id="EPC00172.1"/>
    </source>
</evidence>
<dbReference type="GO" id="GO:0009306">
    <property type="term" value="P:protein secretion"/>
    <property type="evidence" value="ECO:0007669"/>
    <property type="project" value="InterPro"/>
</dbReference>
<comment type="subcellular location">
    <subcellularLocation>
        <location evidence="1">Cell inner membrane</location>
    </subcellularLocation>
</comment>
<protein>
    <recommendedName>
        <fullName evidence="11">T2SS protein K first SAM-like domain-containing protein</fullName>
    </recommendedName>
</protein>
<evidence type="ECO:0000256" key="3">
    <source>
        <dbReference type="ARBA" id="ARBA00022448"/>
    </source>
</evidence>
<dbReference type="PANTHER" id="PTHR38831:SF1">
    <property type="entry name" value="TYPE II SECRETION SYSTEM PROTEIN K-RELATED"/>
    <property type="match status" value="1"/>
</dbReference>
<dbReference type="GO" id="GO:0005886">
    <property type="term" value="C:plasma membrane"/>
    <property type="evidence" value="ECO:0007669"/>
    <property type="project" value="UniProtKB-SubCell"/>
</dbReference>
<evidence type="ECO:0000256" key="10">
    <source>
        <dbReference type="SAM" id="Phobius"/>
    </source>
</evidence>
<keyword evidence="9 10" id="KW-0472">Membrane</keyword>
<dbReference type="SUPFAM" id="SSF158544">
    <property type="entry name" value="GspK insert domain-like"/>
    <property type="match status" value="1"/>
</dbReference>
<evidence type="ECO:0000259" key="11">
    <source>
        <dbReference type="Pfam" id="PF21687"/>
    </source>
</evidence>
<dbReference type="PANTHER" id="PTHR38831">
    <property type="entry name" value="TYPE II SECRETION SYSTEM PROTEIN K"/>
    <property type="match status" value="1"/>
</dbReference>
<dbReference type="RefSeq" id="WP_016418946.1">
    <property type="nucleotide sequence ID" value="NZ_KE332395.1"/>
</dbReference>
<keyword evidence="3" id="KW-0813">Transport</keyword>
<sequence>MKGYRHIGTGHRQRGVALIIVLWIAALLAVMVANLMSAVRTGNQLDNHQLQHTRALMAAEAGVEMAAANFLRGNPQGWRPDGRLQELHFDDTAIEVRSYSDQGNVNINMASAELLEGLFMAVGVDHPLAARLADEVVDWRDPDQSPRPHGAEAEAYLAAGRHRLPPDRSFRSIADLRQVLSMSNAIFQKIEPLVTTSSGLEIPRSDLAAPAVKDALRRSGGIQIAGTPGRPSTVLTVVSRVAMPGGGWAGVVVTFQMVPTDGGWQQRPYRMLYRREF</sequence>
<dbReference type="Gene3D" id="1.10.40.60">
    <property type="entry name" value="EpsJ-like"/>
    <property type="match status" value="1"/>
</dbReference>
<keyword evidence="4" id="KW-1003">Cell membrane</keyword>
<keyword evidence="7" id="KW-0653">Protein transport</keyword>
<evidence type="ECO:0000256" key="4">
    <source>
        <dbReference type="ARBA" id="ARBA00022475"/>
    </source>
</evidence>
<gene>
    <name evidence="12" type="ORF">L861_14680</name>
</gene>
<accession>S2KD96</accession>
<dbReference type="InterPro" id="IPR049031">
    <property type="entry name" value="T2SSK_SAM-like_1st"/>
</dbReference>
<organism evidence="12 13">
    <name type="scientific">Litchfieldella anticariensis (strain DSM 16096 / CECT 5854 / CIP 108499 / LMG 22089 / FP35)</name>
    <name type="common">Halomonas anticariensis</name>
    <dbReference type="NCBI Taxonomy" id="1121939"/>
    <lineage>
        <taxon>Bacteria</taxon>
        <taxon>Pseudomonadati</taxon>
        <taxon>Pseudomonadota</taxon>
        <taxon>Gammaproteobacteria</taxon>
        <taxon>Oceanospirillales</taxon>
        <taxon>Halomonadaceae</taxon>
        <taxon>Litchfieldella</taxon>
    </lineage>
</organism>
<evidence type="ECO:0000256" key="6">
    <source>
        <dbReference type="ARBA" id="ARBA00022692"/>
    </source>
</evidence>
<dbReference type="Proteomes" id="UP000014463">
    <property type="component" value="Unassembled WGS sequence"/>
</dbReference>
<evidence type="ECO:0000256" key="8">
    <source>
        <dbReference type="ARBA" id="ARBA00022989"/>
    </source>
</evidence>
<proteinExistence type="inferred from homology"/>
<dbReference type="AlphaFoldDB" id="S2KD96"/>
<evidence type="ECO:0000256" key="2">
    <source>
        <dbReference type="ARBA" id="ARBA00007246"/>
    </source>
</evidence>
<dbReference type="Pfam" id="PF21687">
    <property type="entry name" value="T2SSK_1st"/>
    <property type="match status" value="1"/>
</dbReference>
<feature type="domain" description="T2SS protein K first SAM-like" evidence="11">
    <location>
        <begin position="106"/>
        <end position="195"/>
    </location>
</feature>
<dbReference type="InterPro" id="IPR038072">
    <property type="entry name" value="GspK_central_sf"/>
</dbReference>
<dbReference type="EMBL" id="ASTJ01000043">
    <property type="protein sequence ID" value="EPC00172.1"/>
    <property type="molecule type" value="Genomic_DNA"/>
</dbReference>
<feature type="transmembrane region" description="Helical" evidence="10">
    <location>
        <begin position="16"/>
        <end position="36"/>
    </location>
</feature>
<reference evidence="12 13" key="1">
    <citation type="journal article" date="2013" name="Genome Announc.">
        <title>Draft genome sequence of the moderately halophilic gammaproteobacterium Halomonas anticariensis FP35.</title>
        <authorList>
            <person name="Tahrioui A."/>
            <person name="Quesada E."/>
            <person name="Llamas I."/>
        </authorList>
    </citation>
    <scope>NUCLEOTIDE SEQUENCE [LARGE SCALE GENOMIC DNA]</scope>
    <source>
        <strain evidence="13">DSM 16096 / CECT 5854 / LMG 22089 / FP35</strain>
    </source>
</reference>
<name>S2KD96_LITA3</name>
<evidence type="ECO:0000256" key="5">
    <source>
        <dbReference type="ARBA" id="ARBA00022519"/>
    </source>
</evidence>
<dbReference type="InterPro" id="IPR005628">
    <property type="entry name" value="GspK"/>
</dbReference>
<dbReference type="STRING" id="1121939.L861_14680"/>